<evidence type="ECO:0000256" key="5">
    <source>
        <dbReference type="ARBA" id="ARBA00022801"/>
    </source>
</evidence>
<feature type="transmembrane region" description="Helical" evidence="7">
    <location>
        <begin position="61"/>
        <end position="84"/>
    </location>
</feature>
<dbReference type="Gramene" id="CDP15626">
    <property type="protein sequence ID" value="CDP15626"/>
    <property type="gene ID" value="GSCOC_T00015546001"/>
</dbReference>
<dbReference type="InterPro" id="IPR036881">
    <property type="entry name" value="Glyco_hydro_3_C_sf"/>
</dbReference>
<dbReference type="InterPro" id="IPR036962">
    <property type="entry name" value="Glyco_hydro_3_N_sf"/>
</dbReference>
<dbReference type="Pfam" id="PF00933">
    <property type="entry name" value="Glyco_hydro_3"/>
    <property type="match status" value="1"/>
</dbReference>
<evidence type="ECO:0000256" key="7">
    <source>
        <dbReference type="SAM" id="Phobius"/>
    </source>
</evidence>
<protein>
    <recommendedName>
        <fullName evidence="3">beta-glucosidase</fullName>
        <ecNumber evidence="3">3.2.1.21</ecNumber>
    </recommendedName>
</protein>
<dbReference type="EC" id="3.2.1.21" evidence="3"/>
<keyword evidence="6" id="KW-0326">Glycosidase</keyword>
<evidence type="ECO:0000256" key="2">
    <source>
        <dbReference type="ARBA" id="ARBA00005336"/>
    </source>
</evidence>
<dbReference type="Gene3D" id="3.40.50.1700">
    <property type="entry name" value="Glycoside hydrolase family 3 C-terminal domain"/>
    <property type="match status" value="1"/>
</dbReference>
<dbReference type="AlphaFoldDB" id="A0A068V4P2"/>
<accession>A0A068V4P2</accession>
<evidence type="ECO:0000256" key="4">
    <source>
        <dbReference type="ARBA" id="ARBA00022729"/>
    </source>
</evidence>
<dbReference type="GO" id="GO:0008422">
    <property type="term" value="F:beta-glucosidase activity"/>
    <property type="evidence" value="ECO:0007669"/>
    <property type="project" value="UniProtKB-EC"/>
</dbReference>
<organism evidence="9 10">
    <name type="scientific">Coffea canephora</name>
    <name type="common">Robusta coffee</name>
    <dbReference type="NCBI Taxonomy" id="49390"/>
    <lineage>
        <taxon>Eukaryota</taxon>
        <taxon>Viridiplantae</taxon>
        <taxon>Streptophyta</taxon>
        <taxon>Embryophyta</taxon>
        <taxon>Tracheophyta</taxon>
        <taxon>Spermatophyta</taxon>
        <taxon>Magnoliopsida</taxon>
        <taxon>eudicotyledons</taxon>
        <taxon>Gunneridae</taxon>
        <taxon>Pentapetalae</taxon>
        <taxon>asterids</taxon>
        <taxon>lamiids</taxon>
        <taxon>Gentianales</taxon>
        <taxon>Rubiaceae</taxon>
        <taxon>Ixoroideae</taxon>
        <taxon>Gardenieae complex</taxon>
        <taxon>Bertiereae - Coffeeae clade</taxon>
        <taxon>Coffeeae</taxon>
        <taxon>Coffea</taxon>
    </lineage>
</organism>
<name>A0A068V4P2_COFCA</name>
<proteinExistence type="inferred from homology"/>
<dbReference type="PhylomeDB" id="A0A068V4P2"/>
<evidence type="ECO:0000256" key="3">
    <source>
        <dbReference type="ARBA" id="ARBA00012744"/>
    </source>
</evidence>
<comment type="similarity">
    <text evidence="2">Belongs to the glycosyl hydrolase 3 family.</text>
</comment>
<dbReference type="SUPFAM" id="SSF52279">
    <property type="entry name" value="Beta-D-glucan exohydrolase, C-terminal domain"/>
    <property type="match status" value="1"/>
</dbReference>
<feature type="domain" description="Glycoside hydrolase family 3 N-terminal" evidence="8">
    <location>
        <begin position="102"/>
        <end position="392"/>
    </location>
</feature>
<evidence type="ECO:0000256" key="6">
    <source>
        <dbReference type="ARBA" id="ARBA00023295"/>
    </source>
</evidence>
<keyword evidence="7" id="KW-0812">Transmembrane</keyword>
<dbReference type="STRING" id="49390.A0A068V4P2"/>
<dbReference type="PANTHER" id="PTHR30620">
    <property type="entry name" value="PERIPLASMIC BETA-GLUCOSIDASE-RELATED"/>
    <property type="match status" value="1"/>
</dbReference>
<evidence type="ECO:0000313" key="10">
    <source>
        <dbReference type="Proteomes" id="UP000295252"/>
    </source>
</evidence>
<keyword evidence="5" id="KW-0378">Hydrolase</keyword>
<keyword evidence="4" id="KW-0732">Signal</keyword>
<evidence type="ECO:0000259" key="8">
    <source>
        <dbReference type="Pfam" id="PF00933"/>
    </source>
</evidence>
<dbReference type="SUPFAM" id="SSF51445">
    <property type="entry name" value="(Trans)glycosidases"/>
    <property type="match status" value="1"/>
</dbReference>
<dbReference type="PRINTS" id="PR00133">
    <property type="entry name" value="GLHYDRLASE3"/>
</dbReference>
<dbReference type="EMBL" id="HG739185">
    <property type="protein sequence ID" value="CDP15626.1"/>
    <property type="molecule type" value="Genomic_DNA"/>
</dbReference>
<keyword evidence="7" id="KW-1133">Transmembrane helix</keyword>
<reference evidence="10" key="1">
    <citation type="journal article" date="2014" name="Science">
        <title>The coffee genome provides insight into the convergent evolution of caffeine biosynthesis.</title>
        <authorList>
            <person name="Denoeud F."/>
            <person name="Carretero-Paulet L."/>
            <person name="Dereeper A."/>
            <person name="Droc G."/>
            <person name="Guyot R."/>
            <person name="Pietrella M."/>
            <person name="Zheng C."/>
            <person name="Alberti A."/>
            <person name="Anthony F."/>
            <person name="Aprea G."/>
            <person name="Aury J.M."/>
            <person name="Bento P."/>
            <person name="Bernard M."/>
            <person name="Bocs S."/>
            <person name="Campa C."/>
            <person name="Cenci A."/>
            <person name="Combes M.C."/>
            <person name="Crouzillat D."/>
            <person name="Da Silva C."/>
            <person name="Daddiego L."/>
            <person name="De Bellis F."/>
            <person name="Dussert S."/>
            <person name="Garsmeur O."/>
            <person name="Gayraud T."/>
            <person name="Guignon V."/>
            <person name="Jahn K."/>
            <person name="Jamilloux V."/>
            <person name="Joet T."/>
            <person name="Labadie K."/>
            <person name="Lan T."/>
            <person name="Leclercq J."/>
            <person name="Lepelley M."/>
            <person name="Leroy T."/>
            <person name="Li L.T."/>
            <person name="Librado P."/>
            <person name="Lopez L."/>
            <person name="Munoz A."/>
            <person name="Noel B."/>
            <person name="Pallavicini A."/>
            <person name="Perrotta G."/>
            <person name="Poncet V."/>
            <person name="Pot D."/>
            <person name="Priyono X."/>
            <person name="Rigoreau M."/>
            <person name="Rouard M."/>
            <person name="Rozas J."/>
            <person name="Tranchant-Dubreuil C."/>
            <person name="VanBuren R."/>
            <person name="Zhang Q."/>
            <person name="Andrade A.C."/>
            <person name="Argout X."/>
            <person name="Bertrand B."/>
            <person name="de Kochko A."/>
            <person name="Graziosi G."/>
            <person name="Henry R.J."/>
            <person name="Jayarama X."/>
            <person name="Ming R."/>
            <person name="Nagai C."/>
            <person name="Rounsley S."/>
            <person name="Sankoff D."/>
            <person name="Giuliano G."/>
            <person name="Albert V.A."/>
            <person name="Wincker P."/>
            <person name="Lashermes P."/>
        </authorList>
    </citation>
    <scope>NUCLEOTIDE SEQUENCE [LARGE SCALE GENOMIC DNA]</scope>
    <source>
        <strain evidence="10">cv. DH200-94</strain>
    </source>
</reference>
<dbReference type="PANTHER" id="PTHR30620:SF16">
    <property type="entry name" value="LYSOSOMAL BETA GLUCOSIDASE"/>
    <property type="match status" value="1"/>
</dbReference>
<evidence type="ECO:0000256" key="1">
    <source>
        <dbReference type="ARBA" id="ARBA00000448"/>
    </source>
</evidence>
<dbReference type="InParanoid" id="A0A068V4P2"/>
<sequence length="510" mass="57959">MKHKDQKQPLNVRIKDLLSRMTLEEKIGQMSQVEKKIASKEIVKYFIGTFWFLHYHEYVKFLLYLFYHIKLYSNNFFLIIFMSFNLLPPAPRASAEAWINMVNEFQEGALSTRFGIPMIYGIDAIHGHNIVYNATIFSRNIGLGVTRKYLLVATIIRDPELVKKIGAATALEVRATGIPYDFALCVAVCRDPRWGRCYESYSEDHKIVQAMTEFIPGLQGDVPDDYAKNFPYVGGRYYLFTFTLLVAGCAKHFVGDGGTMNGINENNTTIDRNGMLSIHMPAYLDSIRKGVAIVMISYSSWNGVKMHTNHELITRYLKKQLNFKGIVMSDLGGIDNITSPPRTETETTWASLRTMIVTLIAFECIDVPTLLVKKNVIHMSRIDDAERRILRVKFIMGLFENPMADYSMAHELGIQVQHEEHRELAGEALRKSLVLLKNGKNIDEPLLPLPKRASKILVAGSHAHNIGNQCGGFTIEWRGLTGNITIGMSCNLFKLQPFVVNIPIEFDFRM</sequence>
<dbReference type="InterPro" id="IPR017853">
    <property type="entry name" value="GH"/>
</dbReference>
<dbReference type="Proteomes" id="UP000295252">
    <property type="component" value="Chromosome I"/>
</dbReference>
<dbReference type="GO" id="GO:0009251">
    <property type="term" value="P:glucan catabolic process"/>
    <property type="evidence" value="ECO:0007669"/>
    <property type="project" value="TreeGrafter"/>
</dbReference>
<keyword evidence="10" id="KW-1185">Reference proteome</keyword>
<gene>
    <name evidence="9" type="ORF">GSCOC_T00015546001</name>
</gene>
<evidence type="ECO:0000313" key="9">
    <source>
        <dbReference type="EMBL" id="CDP15626.1"/>
    </source>
</evidence>
<dbReference type="InterPro" id="IPR051915">
    <property type="entry name" value="Cellulose_Degrad_GH3"/>
</dbReference>
<dbReference type="Gene3D" id="3.20.20.300">
    <property type="entry name" value="Glycoside hydrolase, family 3, N-terminal domain"/>
    <property type="match status" value="1"/>
</dbReference>
<comment type="catalytic activity">
    <reaction evidence="1">
        <text>Hydrolysis of terminal, non-reducing beta-D-glucosyl residues with release of beta-D-glucose.</text>
        <dbReference type="EC" id="3.2.1.21"/>
    </reaction>
</comment>
<keyword evidence="7" id="KW-0472">Membrane</keyword>
<dbReference type="InterPro" id="IPR001764">
    <property type="entry name" value="Glyco_hydro_3_N"/>
</dbReference>